<dbReference type="EMBL" id="FQVU01000002">
    <property type="protein sequence ID" value="SHG23164.1"/>
    <property type="molecule type" value="Genomic_DNA"/>
</dbReference>
<name>A0A1M5I4A4_9ACTN</name>
<dbReference type="OrthoDB" id="3390394at2"/>
<reference evidence="2 3" key="1">
    <citation type="submission" date="2016-11" db="EMBL/GenBank/DDBJ databases">
        <authorList>
            <person name="Jaros S."/>
            <person name="Januszkiewicz K."/>
            <person name="Wedrychowicz H."/>
        </authorList>
    </citation>
    <scope>NUCLEOTIDE SEQUENCE [LARGE SCALE GENOMIC DNA]</scope>
    <source>
        <strain evidence="2 3">DSM 45627</strain>
    </source>
</reference>
<organism evidence="2 3">
    <name type="scientific">Jatrophihabitans endophyticus</name>
    <dbReference type="NCBI Taxonomy" id="1206085"/>
    <lineage>
        <taxon>Bacteria</taxon>
        <taxon>Bacillati</taxon>
        <taxon>Actinomycetota</taxon>
        <taxon>Actinomycetes</taxon>
        <taxon>Jatrophihabitantales</taxon>
        <taxon>Jatrophihabitantaceae</taxon>
        <taxon>Jatrophihabitans</taxon>
    </lineage>
</organism>
<dbReference type="Proteomes" id="UP000186132">
    <property type="component" value="Unassembled WGS sequence"/>
</dbReference>
<sequence length="223" mass="24552">MAGKRIKVYLEVADKKTFAVALDWPGWARSGKTGDEALAALAEYAPRYRKVIRSTDYSIPEGEPTFTVVEKVKGNATTEFGAPAAFVDADGKRVTQADAERTAALVRACWRAVDKQAKKSPSALRKGPRGGGRDRDKMLDHLVSTEAAYARKVGVKHKAPDFDDAKAIKAMREDILDVIGNRSNGKKPVGKGWPVAYTARRIAWHATDHAWEMEDRSSPKKRS</sequence>
<evidence type="ECO:0000313" key="2">
    <source>
        <dbReference type="EMBL" id="SHG23164.1"/>
    </source>
</evidence>
<dbReference type="RefSeq" id="WP_073388654.1">
    <property type="nucleotide sequence ID" value="NZ_FQVU01000002.1"/>
</dbReference>
<dbReference type="AlphaFoldDB" id="A0A1M5I4A4"/>
<evidence type="ECO:0000313" key="3">
    <source>
        <dbReference type="Proteomes" id="UP000186132"/>
    </source>
</evidence>
<evidence type="ECO:0000256" key="1">
    <source>
        <dbReference type="SAM" id="MobiDB-lite"/>
    </source>
</evidence>
<protein>
    <submittedName>
        <fullName evidence="2">Uncharacterized protein</fullName>
    </submittedName>
</protein>
<dbReference type="STRING" id="1206085.SAMN05443575_1751"/>
<feature type="region of interest" description="Disordered" evidence="1">
    <location>
        <begin position="117"/>
        <end position="137"/>
    </location>
</feature>
<accession>A0A1M5I4A4</accession>
<gene>
    <name evidence="2" type="ORF">SAMN05443575_1751</name>
</gene>
<keyword evidence="3" id="KW-1185">Reference proteome</keyword>
<proteinExistence type="predicted"/>